<evidence type="ECO:0000313" key="2">
    <source>
        <dbReference type="Proteomes" id="UP000178656"/>
    </source>
</evidence>
<dbReference type="Gene3D" id="3.40.630.40">
    <property type="entry name" value="Zn-dependent exopeptidases"/>
    <property type="match status" value="1"/>
</dbReference>
<dbReference type="SUPFAM" id="SSF53187">
    <property type="entry name" value="Zn-dependent exopeptidases"/>
    <property type="match status" value="1"/>
</dbReference>
<dbReference type="InterPro" id="IPR007709">
    <property type="entry name" value="N-FG_amidohydro"/>
</dbReference>
<evidence type="ECO:0000313" key="1">
    <source>
        <dbReference type="EMBL" id="OGF35161.1"/>
    </source>
</evidence>
<sequence>MKNFQVLKVKNAPVICHIPHSSIRIPTEFANDFSLSKNELKHEALQMADLYSNELFAPLLKRFGGFVANFSRVVADVERFSPDKKEPMAKVGMGALYTRASDGKTIRRLTPAGRKHCLDSLYRPYHRELTDNVKQCLKKFGKCLILDCHTFPATPRPYEPDHKTNRPDICLGIDKFHTPPALLKKLHVNLRRRFTVKINSPFSGTIVPLAYYQTDKRVQSIMIEVNRKLYMNEKTFTKNADFQKIASVICETIINSLKII</sequence>
<name>A0A1F5T9P9_9BACT</name>
<protein>
    <recommendedName>
        <fullName evidence="3">N-formylglutamate amidohydrolase</fullName>
    </recommendedName>
</protein>
<dbReference type="Proteomes" id="UP000178656">
    <property type="component" value="Unassembled WGS sequence"/>
</dbReference>
<accession>A0A1F5T9P9</accession>
<evidence type="ECO:0008006" key="3">
    <source>
        <dbReference type="Google" id="ProtNLM"/>
    </source>
</evidence>
<dbReference type="AlphaFoldDB" id="A0A1F5T9P9"/>
<gene>
    <name evidence="1" type="ORF">A2482_00520</name>
</gene>
<proteinExistence type="predicted"/>
<dbReference type="Pfam" id="PF05013">
    <property type="entry name" value="FGase"/>
    <property type="match status" value="1"/>
</dbReference>
<comment type="caution">
    <text evidence="1">The sequence shown here is derived from an EMBL/GenBank/DDBJ whole genome shotgun (WGS) entry which is preliminary data.</text>
</comment>
<dbReference type="EMBL" id="MFGM01000055">
    <property type="protein sequence ID" value="OGF35161.1"/>
    <property type="molecule type" value="Genomic_DNA"/>
</dbReference>
<organism evidence="1 2">
    <name type="scientific">Candidatus Falkowbacteria bacterium RIFOXYC2_FULL_48_21</name>
    <dbReference type="NCBI Taxonomy" id="1798005"/>
    <lineage>
        <taxon>Bacteria</taxon>
        <taxon>Candidatus Falkowiibacteriota</taxon>
    </lineage>
</organism>
<reference evidence="1 2" key="1">
    <citation type="journal article" date="2016" name="Nat. Commun.">
        <title>Thousands of microbial genomes shed light on interconnected biogeochemical processes in an aquifer system.</title>
        <authorList>
            <person name="Anantharaman K."/>
            <person name="Brown C.T."/>
            <person name="Hug L.A."/>
            <person name="Sharon I."/>
            <person name="Castelle C.J."/>
            <person name="Probst A.J."/>
            <person name="Thomas B.C."/>
            <person name="Singh A."/>
            <person name="Wilkins M.J."/>
            <person name="Karaoz U."/>
            <person name="Brodie E.L."/>
            <person name="Williams K.H."/>
            <person name="Hubbard S.S."/>
            <person name="Banfield J.F."/>
        </authorList>
    </citation>
    <scope>NUCLEOTIDE SEQUENCE [LARGE SCALE GENOMIC DNA]</scope>
</reference>